<accession>A0AAN8XHM0</accession>
<dbReference type="EMBL" id="JAXCGZ010002793">
    <property type="protein sequence ID" value="KAK7083582.1"/>
    <property type="molecule type" value="Genomic_DNA"/>
</dbReference>
<proteinExistence type="predicted"/>
<name>A0AAN8XHM0_HALRR</name>
<feature type="non-terminal residue" evidence="1">
    <location>
        <position position="1"/>
    </location>
</feature>
<dbReference type="AlphaFoldDB" id="A0AAN8XHM0"/>
<evidence type="ECO:0000313" key="1">
    <source>
        <dbReference type="EMBL" id="KAK7083582.1"/>
    </source>
</evidence>
<protein>
    <submittedName>
        <fullName evidence="1">Uncharacterized protein</fullName>
    </submittedName>
</protein>
<dbReference type="Proteomes" id="UP001381693">
    <property type="component" value="Unassembled WGS sequence"/>
</dbReference>
<keyword evidence="2" id="KW-1185">Reference proteome</keyword>
<evidence type="ECO:0000313" key="2">
    <source>
        <dbReference type="Proteomes" id="UP001381693"/>
    </source>
</evidence>
<organism evidence="1 2">
    <name type="scientific">Halocaridina rubra</name>
    <name type="common">Hawaiian red shrimp</name>
    <dbReference type="NCBI Taxonomy" id="373956"/>
    <lineage>
        <taxon>Eukaryota</taxon>
        <taxon>Metazoa</taxon>
        <taxon>Ecdysozoa</taxon>
        <taxon>Arthropoda</taxon>
        <taxon>Crustacea</taxon>
        <taxon>Multicrustacea</taxon>
        <taxon>Malacostraca</taxon>
        <taxon>Eumalacostraca</taxon>
        <taxon>Eucarida</taxon>
        <taxon>Decapoda</taxon>
        <taxon>Pleocyemata</taxon>
        <taxon>Caridea</taxon>
        <taxon>Atyoidea</taxon>
        <taxon>Atyidae</taxon>
        <taxon>Halocaridina</taxon>
    </lineage>
</organism>
<comment type="caution">
    <text evidence="1">The sequence shown here is derived from an EMBL/GenBank/DDBJ whole genome shotgun (WGS) entry which is preliminary data.</text>
</comment>
<gene>
    <name evidence="1" type="ORF">SK128_007409</name>
</gene>
<sequence>ETKVMCQEIAATIGAVIRISYTLLSTNHASSYRSRDHSSHPIIHLHDSHVALSMALDHAHTSSI</sequence>
<reference evidence="1 2" key="1">
    <citation type="submission" date="2023-11" db="EMBL/GenBank/DDBJ databases">
        <title>Halocaridina rubra genome assembly.</title>
        <authorList>
            <person name="Smith C."/>
        </authorList>
    </citation>
    <scope>NUCLEOTIDE SEQUENCE [LARGE SCALE GENOMIC DNA]</scope>
    <source>
        <strain evidence="1">EP-1</strain>
        <tissue evidence="1">Whole</tissue>
    </source>
</reference>